<dbReference type="InterPro" id="IPR029058">
    <property type="entry name" value="AB_hydrolase_fold"/>
</dbReference>
<sequence length="326" mass="36367">MDKKLMGTIAWSGLTTSSRHPATSSSVEQTSIVIGGASFTHAYAYVNGIRMHYLIGGNGESPVLLVHGFPGSWRNWEALMGPLVRAGFTPIVPEYRGAGETDISESGYDKKSMAHDLHELVTSLKIKPVDIVGHDMGLIIAYAYGALYPDETKHIILMDGFIPGIPGWEAAYNGTPETRTTSKWHFRFFGKTAINMIHGQEKTYLNMFFDDFVFPGNDTVPDEVRRDLIRDYSRPGRMEAAFKLYSAWIENDVKDNQAFASNKLTVPVLTIGGDHSRGKTLAEQVKYITTQPHSSVLHRTGHWVLEEKTQATCEAILAFLRNKKDR</sequence>
<dbReference type="Pfam" id="PF00561">
    <property type="entry name" value="Abhydrolase_1"/>
    <property type="match status" value="1"/>
</dbReference>
<dbReference type="RefSeq" id="WP_310367256.1">
    <property type="nucleotide sequence ID" value="NZ_JAVDVC010000014.1"/>
</dbReference>
<feature type="domain" description="AB hydrolase-1" evidence="2">
    <location>
        <begin position="62"/>
        <end position="308"/>
    </location>
</feature>
<dbReference type="PRINTS" id="PR00412">
    <property type="entry name" value="EPOXHYDRLASE"/>
</dbReference>
<reference evidence="3" key="1">
    <citation type="submission" date="2023-07" db="EMBL/GenBank/DDBJ databases">
        <title>Sorghum-associated microbial communities from plants grown in Nebraska, USA.</title>
        <authorList>
            <person name="Schachtman D."/>
        </authorList>
    </citation>
    <scope>NUCLEOTIDE SEQUENCE</scope>
    <source>
        <strain evidence="3">3432</strain>
    </source>
</reference>
<evidence type="ECO:0000256" key="1">
    <source>
        <dbReference type="ARBA" id="ARBA00022801"/>
    </source>
</evidence>
<dbReference type="Proteomes" id="UP001252613">
    <property type="component" value="Unassembled WGS sequence"/>
</dbReference>
<dbReference type="AlphaFoldDB" id="A0AAW8MJA6"/>
<dbReference type="SUPFAM" id="SSF53474">
    <property type="entry name" value="alpha/beta-Hydrolases"/>
    <property type="match status" value="1"/>
</dbReference>
<name>A0AAW8MJA6_9PSED</name>
<protein>
    <submittedName>
        <fullName evidence="3">Pimeloyl-ACP methyl ester carboxylesterase</fullName>
    </submittedName>
</protein>
<dbReference type="InterPro" id="IPR000073">
    <property type="entry name" value="AB_hydrolase_1"/>
</dbReference>
<gene>
    <name evidence="3" type="ORF">J2W43_005275</name>
</gene>
<dbReference type="InterPro" id="IPR000639">
    <property type="entry name" value="Epox_hydrolase-like"/>
</dbReference>
<dbReference type="PANTHER" id="PTHR43329">
    <property type="entry name" value="EPOXIDE HYDROLASE"/>
    <property type="match status" value="1"/>
</dbReference>
<evidence type="ECO:0000313" key="4">
    <source>
        <dbReference type="Proteomes" id="UP001252613"/>
    </source>
</evidence>
<organism evidence="3 4">
    <name type="scientific">Pseudomonas brassicacearum</name>
    <dbReference type="NCBI Taxonomy" id="930166"/>
    <lineage>
        <taxon>Bacteria</taxon>
        <taxon>Pseudomonadati</taxon>
        <taxon>Pseudomonadota</taxon>
        <taxon>Gammaproteobacteria</taxon>
        <taxon>Pseudomonadales</taxon>
        <taxon>Pseudomonadaceae</taxon>
        <taxon>Pseudomonas</taxon>
    </lineage>
</organism>
<evidence type="ECO:0000313" key="3">
    <source>
        <dbReference type="EMBL" id="MDR6961262.1"/>
    </source>
</evidence>
<proteinExistence type="predicted"/>
<evidence type="ECO:0000259" key="2">
    <source>
        <dbReference type="Pfam" id="PF00561"/>
    </source>
</evidence>
<dbReference type="GO" id="GO:0016787">
    <property type="term" value="F:hydrolase activity"/>
    <property type="evidence" value="ECO:0007669"/>
    <property type="project" value="UniProtKB-KW"/>
</dbReference>
<dbReference type="EMBL" id="JAVDVC010000014">
    <property type="protein sequence ID" value="MDR6961262.1"/>
    <property type="molecule type" value="Genomic_DNA"/>
</dbReference>
<comment type="caution">
    <text evidence="3">The sequence shown here is derived from an EMBL/GenBank/DDBJ whole genome shotgun (WGS) entry which is preliminary data.</text>
</comment>
<keyword evidence="1" id="KW-0378">Hydrolase</keyword>
<accession>A0AAW8MJA6</accession>
<dbReference type="Gene3D" id="3.40.50.1820">
    <property type="entry name" value="alpha/beta hydrolase"/>
    <property type="match status" value="1"/>
</dbReference>